<proteinExistence type="predicted"/>
<reference evidence="3" key="2">
    <citation type="submission" date="2011-02" db="EMBL/GenBank/DDBJ databases">
        <title>The complete genome of Pedobacter saltans DSM 12145.</title>
        <authorList>
            <consortium name="US DOE Joint Genome Institute (JGI-PGF)"/>
            <person name="Lucas S."/>
            <person name="Copeland A."/>
            <person name="Lapidus A."/>
            <person name="Bruce D."/>
            <person name="Goodwin L."/>
            <person name="Pitluck S."/>
            <person name="Kyrpides N."/>
            <person name="Mavromatis K."/>
            <person name="Pagani I."/>
            <person name="Ivanova N."/>
            <person name="Ovchinnikova G."/>
            <person name="Lu M."/>
            <person name="Detter J.C."/>
            <person name="Han C."/>
            <person name="Land M."/>
            <person name="Hauser L."/>
            <person name="Markowitz V."/>
            <person name="Cheng J.-F."/>
            <person name="Hugenholtz P."/>
            <person name="Woyke T."/>
            <person name="Wu D."/>
            <person name="Tindall B."/>
            <person name="Pomrenke H.G."/>
            <person name="Brambilla E."/>
            <person name="Klenk H.-P."/>
            <person name="Eisen J.A."/>
        </authorList>
    </citation>
    <scope>NUCLEOTIDE SEQUENCE [LARGE SCALE GENOMIC DNA]</scope>
    <source>
        <strain evidence="3">ATCC 51119 / DSM 12145 / JCM 21818 / LMG 10337 / NBRC 100064 / NCIMB 13643</strain>
    </source>
</reference>
<dbReference type="PROSITE" id="PS50943">
    <property type="entry name" value="HTH_CROC1"/>
    <property type="match status" value="1"/>
</dbReference>
<dbReference type="HOGENOM" id="CLU_2036015_0_0_10"/>
<reference evidence="2 3" key="1">
    <citation type="journal article" date="2011" name="Stand. Genomic Sci.">
        <title>Complete genome sequence of the gliding, heparinolytic Pedobacter saltans type strain (113).</title>
        <authorList>
            <person name="Liolios K."/>
            <person name="Sikorski J."/>
            <person name="Lu M."/>
            <person name="Nolan M."/>
            <person name="Lapidus A."/>
            <person name="Lucas S."/>
            <person name="Hammon N."/>
            <person name="Deshpande S."/>
            <person name="Cheng J.F."/>
            <person name="Tapia R."/>
            <person name="Han C."/>
            <person name="Goodwin L."/>
            <person name="Pitluck S."/>
            <person name="Huntemann M."/>
            <person name="Ivanova N."/>
            <person name="Pagani I."/>
            <person name="Mavromatis K."/>
            <person name="Ovchinikova G."/>
            <person name="Pati A."/>
            <person name="Chen A."/>
            <person name="Palaniappan K."/>
            <person name="Land M."/>
            <person name="Hauser L."/>
            <person name="Brambilla E.M."/>
            <person name="Kotsyurbenko O."/>
            <person name="Rohde M."/>
            <person name="Tindall B.J."/>
            <person name="Abt B."/>
            <person name="Goker M."/>
            <person name="Detter J.C."/>
            <person name="Woyke T."/>
            <person name="Bristow J."/>
            <person name="Eisen J.A."/>
            <person name="Markowitz V."/>
            <person name="Hugenholtz P."/>
            <person name="Klenk H.P."/>
            <person name="Kyrpides N.C."/>
        </authorList>
    </citation>
    <scope>NUCLEOTIDE SEQUENCE [LARGE SCALE GENOMIC DNA]</scope>
    <source>
        <strain evidence="3">ATCC 51119 / DSM 12145 / JCM 21818 / LMG 10337 / NBRC 100064 / NCIMB 13643</strain>
    </source>
</reference>
<dbReference type="InterPro" id="IPR001387">
    <property type="entry name" value="Cro/C1-type_HTH"/>
</dbReference>
<gene>
    <name evidence="2" type="ordered locus">Pedsa_0899</name>
</gene>
<evidence type="ECO:0000313" key="2">
    <source>
        <dbReference type="EMBL" id="ADY51471.1"/>
    </source>
</evidence>
<evidence type="ECO:0000259" key="1">
    <source>
        <dbReference type="PROSITE" id="PS50943"/>
    </source>
</evidence>
<accession>F0SA94</accession>
<keyword evidence="3" id="KW-1185">Reference proteome</keyword>
<dbReference type="SMART" id="SM00530">
    <property type="entry name" value="HTH_XRE"/>
    <property type="match status" value="1"/>
</dbReference>
<dbReference type="SUPFAM" id="SSF47413">
    <property type="entry name" value="lambda repressor-like DNA-binding domains"/>
    <property type="match status" value="1"/>
</dbReference>
<evidence type="ECO:0000313" key="3">
    <source>
        <dbReference type="Proteomes" id="UP000000310"/>
    </source>
</evidence>
<dbReference type="KEGG" id="psn:Pedsa_0899"/>
<dbReference type="OrthoDB" id="674942at2"/>
<sequence>MIENQEEKILVGLKENIQKRLKELGKTMKELVIEIDMTEPGLYKMFSNGSMKIKTLIKISEVLQVPIDYFFKTNQSAVNKEYQSLEDETGVYQNTADRIIEKLDIIKEQNQTIINLIKNKT</sequence>
<dbReference type="RefSeq" id="WP_013631971.1">
    <property type="nucleotide sequence ID" value="NC_015177.1"/>
</dbReference>
<dbReference type="STRING" id="762903.Pedsa_0899"/>
<dbReference type="Pfam" id="PF01381">
    <property type="entry name" value="HTH_3"/>
    <property type="match status" value="1"/>
</dbReference>
<dbReference type="Gene3D" id="1.10.260.40">
    <property type="entry name" value="lambda repressor-like DNA-binding domains"/>
    <property type="match status" value="1"/>
</dbReference>
<name>F0SA94_PSESL</name>
<dbReference type="GO" id="GO:0003677">
    <property type="term" value="F:DNA binding"/>
    <property type="evidence" value="ECO:0007669"/>
    <property type="project" value="InterPro"/>
</dbReference>
<dbReference type="AlphaFoldDB" id="F0SA94"/>
<dbReference type="EMBL" id="CP002545">
    <property type="protein sequence ID" value="ADY51471.1"/>
    <property type="molecule type" value="Genomic_DNA"/>
</dbReference>
<dbReference type="InterPro" id="IPR010982">
    <property type="entry name" value="Lambda_DNA-bd_dom_sf"/>
</dbReference>
<feature type="domain" description="HTH cro/C1-type" evidence="1">
    <location>
        <begin position="17"/>
        <end position="70"/>
    </location>
</feature>
<protein>
    <submittedName>
        <fullName evidence="2">Helix-turn-helix domain protein</fullName>
    </submittedName>
</protein>
<dbReference type="Proteomes" id="UP000000310">
    <property type="component" value="Chromosome"/>
</dbReference>
<organism evidence="2 3">
    <name type="scientific">Pseudopedobacter saltans (strain ATCC 51119 / DSM 12145 / JCM 21818 / CCUG 39354 / LMG 10337 / NBRC 100064 / NCIMB 13643)</name>
    <name type="common">Pedobacter saltans</name>
    <dbReference type="NCBI Taxonomy" id="762903"/>
    <lineage>
        <taxon>Bacteria</taxon>
        <taxon>Pseudomonadati</taxon>
        <taxon>Bacteroidota</taxon>
        <taxon>Sphingobacteriia</taxon>
        <taxon>Sphingobacteriales</taxon>
        <taxon>Sphingobacteriaceae</taxon>
        <taxon>Pseudopedobacter</taxon>
    </lineage>
</organism>